<feature type="transmembrane region" description="Helical" evidence="10">
    <location>
        <begin position="266"/>
        <end position="285"/>
    </location>
</feature>
<comment type="subcellular location">
    <subcellularLocation>
        <location evidence="1">Cell membrane</location>
        <topology evidence="1">Multi-pass membrane protein</topology>
    </subcellularLocation>
</comment>
<feature type="transmembrane region" description="Helical" evidence="10">
    <location>
        <begin position="367"/>
        <end position="391"/>
    </location>
</feature>
<dbReference type="InterPro" id="IPR004680">
    <property type="entry name" value="Cit_transptr-like_dom"/>
</dbReference>
<organism evidence="12 16">
    <name type="scientific">Bifidobacterium breve</name>
    <dbReference type="NCBI Taxonomy" id="1685"/>
    <lineage>
        <taxon>Bacteria</taxon>
        <taxon>Bacillati</taxon>
        <taxon>Actinomycetota</taxon>
        <taxon>Actinomycetes</taxon>
        <taxon>Bifidobacteriales</taxon>
        <taxon>Bifidobacteriaceae</taxon>
        <taxon>Bifidobacterium</taxon>
    </lineage>
</organism>
<feature type="transmembrane region" description="Helical" evidence="10">
    <location>
        <begin position="160"/>
        <end position="183"/>
    </location>
</feature>
<evidence type="ECO:0000256" key="5">
    <source>
        <dbReference type="ARBA" id="ARBA00022475"/>
    </source>
</evidence>
<evidence type="ECO:0000313" key="15">
    <source>
        <dbReference type="Proteomes" id="UP000232496"/>
    </source>
</evidence>
<dbReference type="PROSITE" id="PS51257">
    <property type="entry name" value="PROKAR_LIPOPROTEIN"/>
    <property type="match status" value="1"/>
</dbReference>
<feature type="domain" description="Citrate transporter-like" evidence="11">
    <location>
        <begin position="15"/>
        <end position="324"/>
    </location>
</feature>
<comment type="similarity">
    <text evidence="2">Belongs to the ArsB family.</text>
</comment>
<feature type="transmembrane region" description="Helical" evidence="10">
    <location>
        <begin position="12"/>
        <end position="31"/>
    </location>
</feature>
<evidence type="ECO:0000256" key="9">
    <source>
        <dbReference type="ARBA" id="ARBA00023136"/>
    </source>
</evidence>
<reference evidence="14" key="2">
    <citation type="submission" date="2023-02" db="EMBL/GenBank/DDBJ databases">
        <authorList>
            <person name="Whidbey C."/>
        </authorList>
    </citation>
    <scope>NUCLEOTIDE SEQUENCE</scope>
    <source>
        <strain evidence="14">VSI11</strain>
    </source>
</reference>
<keyword evidence="5" id="KW-1003">Cell membrane</keyword>
<evidence type="ECO:0000256" key="8">
    <source>
        <dbReference type="ARBA" id="ARBA00022989"/>
    </source>
</evidence>
<reference evidence="12 16" key="1">
    <citation type="submission" date="2017-05" db="EMBL/GenBank/DDBJ databases">
        <title>Comparative genomics and methylome analysis of the gut commensal Bifidobacterium breve.</title>
        <authorList>
            <person name="Bottacini F."/>
            <person name="Morrissey R."/>
            <person name="Roberts R.J."/>
            <person name="James K."/>
            <person name="van Breen J."/>
            <person name="Egan M."/>
            <person name="Lambert J."/>
            <person name="van Limpt K."/>
            <person name="Stanton C."/>
            <person name="Knol J."/>
            <person name="O' Connell Motherway M."/>
            <person name="van Sinderen D."/>
        </authorList>
    </citation>
    <scope>NUCLEOTIDE SEQUENCE [LARGE SCALE GENOMIC DNA]</scope>
    <source>
        <strain evidence="13 15">DRBB29</strain>
        <strain evidence="12 16">NRBB51</strain>
    </source>
</reference>
<proteinExistence type="inferred from homology"/>
<dbReference type="RefSeq" id="WP_003828537.1">
    <property type="nucleotide sequence ID" value="NZ_BCXP01000004.1"/>
</dbReference>
<dbReference type="EMBL" id="CP021392">
    <property type="protein sequence ID" value="AUD80594.1"/>
    <property type="molecule type" value="Genomic_DNA"/>
</dbReference>
<dbReference type="Proteomes" id="UP000232609">
    <property type="component" value="Chromosome"/>
</dbReference>
<protein>
    <submittedName>
        <fullName evidence="14">Anion transporter</fullName>
    </submittedName>
    <submittedName>
        <fullName evidence="12">Membrane spanning protein possible citrate transporter</fullName>
    </submittedName>
</protein>
<keyword evidence="6 10" id="KW-0812">Transmembrane</keyword>
<evidence type="ECO:0000313" key="12">
    <source>
        <dbReference type="EMBL" id="AUD80594.1"/>
    </source>
</evidence>
<evidence type="ECO:0000256" key="4">
    <source>
        <dbReference type="ARBA" id="ARBA00022448"/>
    </source>
</evidence>
<dbReference type="PRINTS" id="PR00758">
    <property type="entry name" value="ARSENICPUMP"/>
</dbReference>
<dbReference type="GO" id="GO:0005886">
    <property type="term" value="C:plasma membrane"/>
    <property type="evidence" value="ECO:0007669"/>
    <property type="project" value="UniProtKB-SubCell"/>
</dbReference>
<dbReference type="Proteomes" id="UP001219009">
    <property type="component" value="Chromosome"/>
</dbReference>
<evidence type="ECO:0000256" key="1">
    <source>
        <dbReference type="ARBA" id="ARBA00004651"/>
    </source>
</evidence>
<keyword evidence="8 10" id="KW-1133">Transmembrane helix</keyword>
<feature type="transmembrane region" description="Helical" evidence="10">
    <location>
        <begin position="121"/>
        <end position="139"/>
    </location>
</feature>
<evidence type="ECO:0000256" key="2">
    <source>
        <dbReference type="ARBA" id="ARBA00006433"/>
    </source>
</evidence>
<dbReference type="EMBL" id="CP118083">
    <property type="protein sequence ID" value="WEB55354.1"/>
    <property type="molecule type" value="Genomic_DNA"/>
</dbReference>
<dbReference type="GeneID" id="29241090"/>
<dbReference type="EMBL" id="CP023198">
    <property type="protein sequence ID" value="AUE18145.1"/>
    <property type="molecule type" value="Genomic_DNA"/>
</dbReference>
<dbReference type="GO" id="GO:0046685">
    <property type="term" value="P:response to arsenic-containing substance"/>
    <property type="evidence" value="ECO:0007669"/>
    <property type="project" value="UniProtKB-KW"/>
</dbReference>
<accession>A0A0L0LUP6</accession>
<dbReference type="GO" id="GO:0015105">
    <property type="term" value="F:arsenite transmembrane transporter activity"/>
    <property type="evidence" value="ECO:0007669"/>
    <property type="project" value="InterPro"/>
</dbReference>
<dbReference type="OrthoDB" id="3177666at2"/>
<dbReference type="Proteomes" id="UP000232496">
    <property type="component" value="Chromosome"/>
</dbReference>
<feature type="transmembrane region" description="Helical" evidence="10">
    <location>
        <begin position="332"/>
        <end position="355"/>
    </location>
</feature>
<keyword evidence="9 10" id="KW-0472">Membrane</keyword>
<evidence type="ECO:0000256" key="6">
    <source>
        <dbReference type="ARBA" id="ARBA00022692"/>
    </source>
</evidence>
<evidence type="ECO:0000256" key="7">
    <source>
        <dbReference type="ARBA" id="ARBA00022849"/>
    </source>
</evidence>
<dbReference type="CDD" id="cd01117">
    <property type="entry name" value="YbiR_permease"/>
    <property type="match status" value="1"/>
</dbReference>
<dbReference type="AlphaFoldDB" id="A0A0L0LUP6"/>
<evidence type="ECO:0000313" key="13">
    <source>
        <dbReference type="EMBL" id="AUE18145.1"/>
    </source>
</evidence>
<dbReference type="Pfam" id="PF03600">
    <property type="entry name" value="CitMHS"/>
    <property type="match status" value="1"/>
</dbReference>
<evidence type="ECO:0000313" key="16">
    <source>
        <dbReference type="Proteomes" id="UP000232609"/>
    </source>
</evidence>
<sequence length="392" mass="43122">MRRWLVNVAKNETILVVAAILALISCFVVPPDDEYTMYIHASTISQLICLMIVVCGFQRIGIFRIIGSRLLQRTSTMRGLVLTLVALTFFSAMLITNDVALVTFVPFAIAVLIMAGQEDKTILVATLMTIGANVGSMLTPVGNAHNLYLKALTEMSTKRFISIMAPYSFTAAILLVIVISVVFGSKPVGDLGDLETGVLAPERSKHQPDEIRITGYGAGYGGWRTVIYSLLFIVCLLAVSGTIPLWAMCVIVVVSFLFTDRRVFKYVDWGLPLTFCMFFIFIGNMRRVPEFYELARTLVGSHPLEVAVASSQVISNVPTTILLSSFCNQWRALIIGTNLGGMGTLIASMASLVAYKNVTRQYPDKKGRYLAVYSAVNVLFLVVLLTLSWIIE</sequence>
<feature type="transmembrane region" description="Helical" evidence="10">
    <location>
        <begin position="37"/>
        <end position="58"/>
    </location>
</feature>
<dbReference type="InterPro" id="IPR000802">
    <property type="entry name" value="Arsenical_pump_ArsB"/>
</dbReference>
<gene>
    <name evidence="13" type="ORF">DRBB29_0578</name>
    <name evidence="12" type="ORF">NRBB51_0485</name>
    <name evidence="14" type="ORF">PUW55_02940</name>
</gene>
<evidence type="ECO:0000259" key="11">
    <source>
        <dbReference type="Pfam" id="PF03600"/>
    </source>
</evidence>
<evidence type="ECO:0000256" key="3">
    <source>
        <dbReference type="ARBA" id="ARBA00009843"/>
    </source>
</evidence>
<name>A0A0L0LUP6_BIFBR</name>
<keyword evidence="4" id="KW-0813">Transport</keyword>
<comment type="similarity">
    <text evidence="3">Belongs to the CitM (TC 2.A.11) transporter family.</text>
</comment>
<feature type="transmembrane region" description="Helical" evidence="10">
    <location>
        <begin position="226"/>
        <end position="259"/>
    </location>
</feature>
<dbReference type="PANTHER" id="PTHR43302:SF5">
    <property type="entry name" value="TRANSPORTER ARSB-RELATED"/>
    <property type="match status" value="1"/>
</dbReference>
<evidence type="ECO:0000256" key="10">
    <source>
        <dbReference type="SAM" id="Phobius"/>
    </source>
</evidence>
<evidence type="ECO:0000313" key="14">
    <source>
        <dbReference type="EMBL" id="WEB55354.1"/>
    </source>
</evidence>
<keyword evidence="7" id="KW-0059">Arsenical resistance</keyword>
<dbReference type="PANTHER" id="PTHR43302">
    <property type="entry name" value="TRANSPORTER ARSB-RELATED"/>
    <property type="match status" value="1"/>
</dbReference>
<feature type="transmembrane region" description="Helical" evidence="10">
    <location>
        <begin position="79"/>
        <end position="109"/>
    </location>
</feature>